<organism evidence="1 2">
    <name type="scientific">Tengunoibacter tsumagoiensis</name>
    <dbReference type="NCBI Taxonomy" id="2014871"/>
    <lineage>
        <taxon>Bacteria</taxon>
        <taxon>Bacillati</taxon>
        <taxon>Chloroflexota</taxon>
        <taxon>Ktedonobacteria</taxon>
        <taxon>Ktedonobacterales</taxon>
        <taxon>Dictyobacteraceae</taxon>
        <taxon>Tengunoibacter</taxon>
    </lineage>
</organism>
<sequence length="83" mass="9381">MTSEQTHFIINMFGSNPISERFNELTSQMEYYLSDGSILFLGDETVTYAEPGYPLVQTAVANMLPPELKTSTIRPFIKLPFLS</sequence>
<dbReference type="RefSeq" id="WP_126582146.1">
    <property type="nucleotide sequence ID" value="NZ_BIFR01000002.1"/>
</dbReference>
<evidence type="ECO:0000313" key="1">
    <source>
        <dbReference type="EMBL" id="GCE14591.1"/>
    </source>
</evidence>
<name>A0A402A6H4_9CHLR</name>
<accession>A0A402A6H4</accession>
<keyword evidence="2" id="KW-1185">Reference proteome</keyword>
<dbReference type="EMBL" id="BIFR01000002">
    <property type="protein sequence ID" value="GCE14591.1"/>
    <property type="molecule type" value="Genomic_DNA"/>
</dbReference>
<reference evidence="2" key="1">
    <citation type="submission" date="2018-12" db="EMBL/GenBank/DDBJ databases">
        <title>Tengunoibacter tsumagoiensis gen. nov., sp. nov., Dictyobacter kobayashii sp. nov., D. alpinus sp. nov., and D. joshuensis sp. nov. and description of Dictyobacteraceae fam. nov. within the order Ktedonobacterales isolated from Tengu-no-mugimeshi.</title>
        <authorList>
            <person name="Wang C.M."/>
            <person name="Zheng Y."/>
            <person name="Sakai Y."/>
            <person name="Toyoda A."/>
            <person name="Minakuchi Y."/>
            <person name="Abe K."/>
            <person name="Yokota A."/>
            <person name="Yabe S."/>
        </authorList>
    </citation>
    <scope>NUCLEOTIDE SEQUENCE [LARGE SCALE GENOMIC DNA]</scope>
    <source>
        <strain evidence="2">Uno3</strain>
    </source>
</reference>
<dbReference type="AlphaFoldDB" id="A0A402A6H4"/>
<proteinExistence type="predicted"/>
<evidence type="ECO:0000313" key="2">
    <source>
        <dbReference type="Proteomes" id="UP000287352"/>
    </source>
</evidence>
<protein>
    <submittedName>
        <fullName evidence="1">Uncharacterized protein</fullName>
    </submittedName>
</protein>
<dbReference type="Proteomes" id="UP000287352">
    <property type="component" value="Unassembled WGS sequence"/>
</dbReference>
<comment type="caution">
    <text evidence="1">The sequence shown here is derived from an EMBL/GenBank/DDBJ whole genome shotgun (WGS) entry which is preliminary data.</text>
</comment>
<gene>
    <name evidence="1" type="ORF">KTT_44500</name>
</gene>